<evidence type="ECO:0000259" key="2">
    <source>
        <dbReference type="PROSITE" id="PS50157"/>
    </source>
</evidence>
<reference evidence="3" key="1">
    <citation type="journal article" date="2023" name="Insect Mol. Biol.">
        <title>Genome sequencing provides insights into the evolution of gene families encoding plant cell wall-degrading enzymes in longhorned beetles.</title>
        <authorList>
            <person name="Shin N.R."/>
            <person name="Okamura Y."/>
            <person name="Kirsch R."/>
            <person name="Pauchet Y."/>
        </authorList>
    </citation>
    <scope>NUCLEOTIDE SEQUENCE</scope>
    <source>
        <strain evidence="3">RBIC_L_NR</strain>
    </source>
</reference>
<evidence type="ECO:0000313" key="3">
    <source>
        <dbReference type="EMBL" id="KAJ8947439.1"/>
    </source>
</evidence>
<name>A0AAV8Y985_9CUCU</name>
<dbReference type="InterPro" id="IPR013087">
    <property type="entry name" value="Znf_C2H2_type"/>
</dbReference>
<keyword evidence="1" id="KW-0479">Metal-binding</keyword>
<feature type="domain" description="C2H2-type" evidence="2">
    <location>
        <begin position="42"/>
        <end position="72"/>
    </location>
</feature>
<keyword evidence="1" id="KW-0863">Zinc-finger</keyword>
<dbReference type="PANTHER" id="PTHR33977:SF1">
    <property type="entry name" value="ZINC ION BINDING PROTEIN"/>
    <property type="match status" value="1"/>
</dbReference>
<dbReference type="PROSITE" id="PS50157">
    <property type="entry name" value="ZINC_FINGER_C2H2_2"/>
    <property type="match status" value="2"/>
</dbReference>
<keyword evidence="4" id="KW-1185">Reference proteome</keyword>
<accession>A0AAV8Y985</accession>
<feature type="domain" description="C2H2-type" evidence="2">
    <location>
        <begin position="3"/>
        <end position="31"/>
    </location>
</feature>
<dbReference type="PROSITE" id="PS00028">
    <property type="entry name" value="ZINC_FINGER_C2H2_1"/>
    <property type="match status" value="2"/>
</dbReference>
<dbReference type="AlphaFoldDB" id="A0AAV8Y985"/>
<evidence type="ECO:0000256" key="1">
    <source>
        <dbReference type="PROSITE-ProRule" id="PRU00042"/>
    </source>
</evidence>
<dbReference type="PANTHER" id="PTHR33977">
    <property type="entry name" value="ZINC ION BINDING PROTEIN"/>
    <property type="match status" value="1"/>
</dbReference>
<dbReference type="Pfam" id="PF10551">
    <property type="entry name" value="MULE"/>
    <property type="match status" value="1"/>
</dbReference>
<dbReference type="InterPro" id="IPR018289">
    <property type="entry name" value="MULE_transposase_dom"/>
</dbReference>
<protein>
    <recommendedName>
        <fullName evidence="2">C2H2-type domain-containing protein</fullName>
    </recommendedName>
</protein>
<sequence>MSAMCKICEKEFSSQFNLNKHLKNVHKTKPVAVSYKKSVWSYKCEEPSCNSSFYRNQGLIDHLLMCHNMKLKVRLDNLRRYKISENEKETEKATICNYVRLRGKKTSASSGRQTFYYNCNRTGKLPCSKKGKNKVANKKLPKSCKLNKSCIQHIRLSRADRNAVASKLAAAVPKERILGEIRDNIGNQLKRVNLIIKQDLQNVKRSFKIDMQEGVRNKDDATILLYKREGDILESFPLEENDFCLIIMSQYQQHMLVKYGNNIIAVDGTYGLNNYDFKLTTLMVVDNFNEGFPGAFMFTNRKDTLIHQIFFEVIESKVGNKISPNTFMSDITGVFYQAWSSVMGVVPFQLYCTWHIDRAWRNNLNKIPNIEKRKEVYKTLKVLHQNVDETSFRKQLDNMINFLFEDADTEKFGSYFKKYYYENCKLWAYCYHKHCGINTNIYLESMHKQIKYFYLHGTPVKRLDKGLYAVLQYSRDKMVEHLIKETKGKSSIHKKNILQRHTTAISSQFSAESIENSEGDNIKKWKLESDNNIYYLEQKSSDICCNNLICDLCAICIPLLYMHLH</sequence>
<keyword evidence="1" id="KW-0862">Zinc</keyword>
<comment type="caution">
    <text evidence="3">The sequence shown here is derived from an EMBL/GenBank/DDBJ whole genome shotgun (WGS) entry which is preliminary data.</text>
</comment>
<evidence type="ECO:0000313" key="4">
    <source>
        <dbReference type="Proteomes" id="UP001162156"/>
    </source>
</evidence>
<dbReference type="EMBL" id="JANEYF010002376">
    <property type="protein sequence ID" value="KAJ8947439.1"/>
    <property type="molecule type" value="Genomic_DNA"/>
</dbReference>
<dbReference type="Proteomes" id="UP001162156">
    <property type="component" value="Unassembled WGS sequence"/>
</dbReference>
<gene>
    <name evidence="3" type="ORF">NQ314_008598</name>
</gene>
<dbReference type="Gene3D" id="3.30.160.60">
    <property type="entry name" value="Classic Zinc Finger"/>
    <property type="match status" value="1"/>
</dbReference>
<dbReference type="SMART" id="SM00355">
    <property type="entry name" value="ZnF_C2H2"/>
    <property type="match status" value="2"/>
</dbReference>
<organism evidence="3 4">
    <name type="scientific">Rhamnusium bicolor</name>
    <dbReference type="NCBI Taxonomy" id="1586634"/>
    <lineage>
        <taxon>Eukaryota</taxon>
        <taxon>Metazoa</taxon>
        <taxon>Ecdysozoa</taxon>
        <taxon>Arthropoda</taxon>
        <taxon>Hexapoda</taxon>
        <taxon>Insecta</taxon>
        <taxon>Pterygota</taxon>
        <taxon>Neoptera</taxon>
        <taxon>Endopterygota</taxon>
        <taxon>Coleoptera</taxon>
        <taxon>Polyphaga</taxon>
        <taxon>Cucujiformia</taxon>
        <taxon>Chrysomeloidea</taxon>
        <taxon>Cerambycidae</taxon>
        <taxon>Lepturinae</taxon>
        <taxon>Rhagiini</taxon>
        <taxon>Rhamnusium</taxon>
    </lineage>
</organism>
<dbReference type="GO" id="GO:0008270">
    <property type="term" value="F:zinc ion binding"/>
    <property type="evidence" value="ECO:0007669"/>
    <property type="project" value="UniProtKB-KW"/>
</dbReference>
<proteinExistence type="predicted"/>